<feature type="coiled-coil region" evidence="1">
    <location>
        <begin position="19"/>
        <end position="53"/>
    </location>
</feature>
<evidence type="ECO:0000256" key="1">
    <source>
        <dbReference type="SAM" id="Coils"/>
    </source>
</evidence>
<evidence type="ECO:0000313" key="2">
    <source>
        <dbReference type="EMBL" id="RSL32145.1"/>
    </source>
</evidence>
<sequence length="117" mass="13966">MEKQLNAILDSLETLKQGQDRFETKLNRFETKLSQLDERQDRFETTLEQMDEKLDHFALETRRHFKHIENILDEHKETFNVAADKIKTTHIDMEYLSGKAGQHDTRLHSLERQLQSL</sequence>
<comment type="caution">
    <text evidence="2">The sequence shown here is derived from an EMBL/GenBank/DDBJ whole genome shotgun (WGS) entry which is preliminary data.</text>
</comment>
<keyword evidence="3" id="KW-1185">Reference proteome</keyword>
<organism evidence="2 3">
    <name type="scientific">Salibacterium salarium</name>
    <dbReference type="NCBI Taxonomy" id="284579"/>
    <lineage>
        <taxon>Bacteria</taxon>
        <taxon>Bacillati</taxon>
        <taxon>Bacillota</taxon>
        <taxon>Bacilli</taxon>
        <taxon>Bacillales</taxon>
        <taxon>Bacillaceae</taxon>
    </lineage>
</organism>
<dbReference type="SUPFAM" id="SSF57997">
    <property type="entry name" value="Tropomyosin"/>
    <property type="match status" value="1"/>
</dbReference>
<dbReference type="OrthoDB" id="2963161at2"/>
<dbReference type="Gene3D" id="1.20.5.340">
    <property type="match status" value="1"/>
</dbReference>
<accession>A0A428N116</accession>
<reference evidence="2 3" key="1">
    <citation type="submission" date="2018-10" db="EMBL/GenBank/DDBJ databases">
        <title>Draft genome sequence of Bacillus salarius IM0101, isolated from a hypersaline soil in Inner Mongolia, China.</title>
        <authorList>
            <person name="Yamprayoonswat W."/>
            <person name="Boonvisut S."/>
            <person name="Jumpathong W."/>
            <person name="Sittihan S."/>
            <person name="Ruangsuj P."/>
            <person name="Wanthongcharoen S."/>
            <person name="Thongpramul N."/>
            <person name="Pimmason S."/>
            <person name="Yu B."/>
            <person name="Yasawong M."/>
        </authorList>
    </citation>
    <scope>NUCLEOTIDE SEQUENCE [LARGE SCALE GENOMIC DNA]</scope>
    <source>
        <strain evidence="2 3">IM0101</strain>
    </source>
</reference>
<dbReference type="AlphaFoldDB" id="A0A428N116"/>
<dbReference type="EMBL" id="RBVX01000017">
    <property type="protein sequence ID" value="RSL32145.1"/>
    <property type="molecule type" value="Genomic_DNA"/>
</dbReference>
<proteinExistence type="predicted"/>
<gene>
    <name evidence="2" type="ORF">D7Z54_17115</name>
</gene>
<protein>
    <submittedName>
        <fullName evidence="2">Uncharacterized protein</fullName>
    </submittedName>
</protein>
<name>A0A428N116_9BACI</name>
<dbReference type="Proteomes" id="UP000275076">
    <property type="component" value="Unassembled WGS sequence"/>
</dbReference>
<evidence type="ECO:0000313" key="3">
    <source>
        <dbReference type="Proteomes" id="UP000275076"/>
    </source>
</evidence>
<dbReference type="RefSeq" id="WP_125557253.1">
    <property type="nucleotide sequence ID" value="NZ_RBVX01000017.1"/>
</dbReference>
<keyword evidence="1" id="KW-0175">Coiled coil</keyword>